<gene>
    <name evidence="2" type="ORF">LshimejAT787_2000780</name>
</gene>
<dbReference type="Proteomes" id="UP001063166">
    <property type="component" value="Unassembled WGS sequence"/>
</dbReference>
<dbReference type="AlphaFoldDB" id="A0A9P3UU25"/>
<protein>
    <recommendedName>
        <fullName evidence="1">PPM-type phosphatase domain-containing protein</fullName>
    </recommendedName>
</protein>
<organism evidence="2 3">
    <name type="scientific">Lyophyllum shimeji</name>
    <name type="common">Hon-shimeji</name>
    <name type="synonym">Tricholoma shimeji</name>
    <dbReference type="NCBI Taxonomy" id="47721"/>
    <lineage>
        <taxon>Eukaryota</taxon>
        <taxon>Fungi</taxon>
        <taxon>Dikarya</taxon>
        <taxon>Basidiomycota</taxon>
        <taxon>Agaricomycotina</taxon>
        <taxon>Agaricomycetes</taxon>
        <taxon>Agaricomycetidae</taxon>
        <taxon>Agaricales</taxon>
        <taxon>Tricholomatineae</taxon>
        <taxon>Lyophyllaceae</taxon>
        <taxon>Lyophyllum</taxon>
    </lineage>
</organism>
<dbReference type="InterPro" id="IPR001932">
    <property type="entry name" value="PPM-type_phosphatase-like_dom"/>
</dbReference>
<dbReference type="InterPro" id="IPR015655">
    <property type="entry name" value="PP2C"/>
</dbReference>
<dbReference type="InterPro" id="IPR036457">
    <property type="entry name" value="PPM-type-like_dom_sf"/>
</dbReference>
<proteinExistence type="predicted"/>
<keyword evidence="3" id="KW-1185">Reference proteome</keyword>
<dbReference type="PANTHER" id="PTHR13832">
    <property type="entry name" value="PROTEIN PHOSPHATASE 2C"/>
    <property type="match status" value="1"/>
</dbReference>
<comment type="caution">
    <text evidence="2">The sequence shown here is derived from an EMBL/GenBank/DDBJ whole genome shotgun (WGS) entry which is preliminary data.</text>
</comment>
<evidence type="ECO:0000259" key="1">
    <source>
        <dbReference type="PROSITE" id="PS51746"/>
    </source>
</evidence>
<reference evidence="2" key="1">
    <citation type="submission" date="2022-07" db="EMBL/GenBank/DDBJ databases">
        <title>The genome of Lyophyllum shimeji provides insight into the initial evolution of ectomycorrhizal fungal genome.</title>
        <authorList>
            <person name="Kobayashi Y."/>
            <person name="Shibata T."/>
            <person name="Hirakawa H."/>
            <person name="Shigenobu S."/>
            <person name="Nishiyama T."/>
            <person name="Yamada A."/>
            <person name="Hasebe M."/>
            <person name="Kawaguchi M."/>
        </authorList>
    </citation>
    <scope>NUCLEOTIDE SEQUENCE</scope>
    <source>
        <strain evidence="2">AT787</strain>
    </source>
</reference>
<dbReference type="CDD" id="cd00143">
    <property type="entry name" value="PP2Cc"/>
    <property type="match status" value="1"/>
</dbReference>
<evidence type="ECO:0000313" key="2">
    <source>
        <dbReference type="EMBL" id="GLB45173.1"/>
    </source>
</evidence>
<dbReference type="EMBL" id="BRPK01000020">
    <property type="protein sequence ID" value="GLB45173.1"/>
    <property type="molecule type" value="Genomic_DNA"/>
</dbReference>
<dbReference type="PROSITE" id="PS51746">
    <property type="entry name" value="PPM_2"/>
    <property type="match status" value="1"/>
</dbReference>
<dbReference type="OrthoDB" id="420076at2759"/>
<feature type="domain" description="PPM-type phosphatase" evidence="1">
    <location>
        <begin position="24"/>
        <end position="412"/>
    </location>
</feature>
<sequence length="413" mass="45393">MECPSLEHARTALKEACIATRSGHIHAVTFQPTPNQENEDRIVIQEWDDIAGPPWLFLAVLDGHNGKAAAEYTAQHLPGQIRAGLRSKVSRAGPQALDAEYVRKHLVHRIKQFDETLGAAVKELCPDPSALTDAEAQLLISGPNAAVFQRAYSGTTITAALIDGDQKNLWIVGLGDSSAVLSTVSLDGHRSSQRLITLHNGRTPTEYARVKLRHPTSEENIMKDNRVLGGLSLTRAIGDFHFKFSSDYAKQVFHRLPSSGSPASTYGTINYNHTHPYVTARGEARHIDLGTLRDQKPTLLLYTDGVDNIIAGHFLFRKENPCKENPATVMGALLGDSVDHEFMRRVFDHQVEPGWTGENGNKAVELLGNILGGTNTSRLSQALDPEYRDLTRPEDDPESLYVDDTSIIVCPLV</sequence>
<dbReference type="PANTHER" id="PTHR13832:SF792">
    <property type="entry name" value="GM14286P"/>
    <property type="match status" value="1"/>
</dbReference>
<dbReference type="SUPFAM" id="SSF81606">
    <property type="entry name" value="PP2C-like"/>
    <property type="match status" value="1"/>
</dbReference>
<name>A0A9P3UU25_LYOSH</name>
<accession>A0A9P3UU25</accession>
<dbReference type="SMART" id="SM00332">
    <property type="entry name" value="PP2Cc"/>
    <property type="match status" value="1"/>
</dbReference>
<dbReference type="GO" id="GO:0004722">
    <property type="term" value="F:protein serine/threonine phosphatase activity"/>
    <property type="evidence" value="ECO:0007669"/>
    <property type="project" value="InterPro"/>
</dbReference>
<dbReference type="Pfam" id="PF00481">
    <property type="entry name" value="PP2C"/>
    <property type="match status" value="1"/>
</dbReference>
<dbReference type="Gene3D" id="3.60.40.10">
    <property type="entry name" value="PPM-type phosphatase domain"/>
    <property type="match status" value="1"/>
</dbReference>
<evidence type="ECO:0000313" key="3">
    <source>
        <dbReference type="Proteomes" id="UP001063166"/>
    </source>
</evidence>